<feature type="domain" description="C2H2-type" evidence="2">
    <location>
        <begin position="95"/>
        <end position="123"/>
    </location>
</feature>
<evidence type="ECO:0000259" key="2">
    <source>
        <dbReference type="PROSITE" id="PS50157"/>
    </source>
</evidence>
<dbReference type="PROSITE" id="PS50157">
    <property type="entry name" value="ZINC_FINGER_C2H2_2"/>
    <property type="match status" value="1"/>
</dbReference>
<sequence length="123" mass="14261">FKLILGFTSHFYIIMTAILGFFLLIAAILPYFDYYTIERNELYHRKGLFTEAERWTLINLRYTKEIPDIFEFLTFRAGTIKFYPTKTDLQTTVPHECPKCGRTFKGARGVAAHQRSGACKAAH</sequence>
<keyword evidence="1" id="KW-1133">Transmembrane helix</keyword>
<evidence type="ECO:0000256" key="1">
    <source>
        <dbReference type="SAM" id="Phobius"/>
    </source>
</evidence>
<feature type="transmembrane region" description="Helical" evidence="1">
    <location>
        <begin position="12"/>
        <end position="32"/>
    </location>
</feature>
<dbReference type="InterPro" id="IPR013087">
    <property type="entry name" value="Znf_C2H2_type"/>
</dbReference>
<keyword evidence="1" id="KW-0812">Transmembrane</keyword>
<feature type="non-terminal residue" evidence="3">
    <location>
        <position position="1"/>
    </location>
</feature>
<protein>
    <recommendedName>
        <fullName evidence="2">C2H2-type domain-containing protein</fullName>
    </recommendedName>
</protein>
<keyword evidence="1" id="KW-0472">Membrane</keyword>
<organism evidence="3">
    <name type="scientific">marine sediment metagenome</name>
    <dbReference type="NCBI Taxonomy" id="412755"/>
    <lineage>
        <taxon>unclassified sequences</taxon>
        <taxon>metagenomes</taxon>
        <taxon>ecological metagenomes</taxon>
    </lineage>
</organism>
<reference evidence="3" key="1">
    <citation type="journal article" date="2014" name="Front. Microbiol.">
        <title>High frequency of phylogenetically diverse reductive dehalogenase-homologous genes in deep subseafloor sedimentary metagenomes.</title>
        <authorList>
            <person name="Kawai M."/>
            <person name="Futagami T."/>
            <person name="Toyoda A."/>
            <person name="Takaki Y."/>
            <person name="Nishi S."/>
            <person name="Hori S."/>
            <person name="Arai W."/>
            <person name="Tsubouchi T."/>
            <person name="Morono Y."/>
            <person name="Uchiyama I."/>
            <person name="Ito T."/>
            <person name="Fujiyama A."/>
            <person name="Inagaki F."/>
            <person name="Takami H."/>
        </authorList>
    </citation>
    <scope>NUCLEOTIDE SEQUENCE</scope>
    <source>
        <strain evidence="3">Expedition CK06-06</strain>
    </source>
</reference>
<comment type="caution">
    <text evidence="3">The sequence shown here is derived from an EMBL/GenBank/DDBJ whole genome shotgun (WGS) entry which is preliminary data.</text>
</comment>
<accession>X1KP09</accession>
<evidence type="ECO:0000313" key="3">
    <source>
        <dbReference type="EMBL" id="GAI08418.1"/>
    </source>
</evidence>
<name>X1KP09_9ZZZZ</name>
<dbReference type="AlphaFoldDB" id="X1KP09"/>
<dbReference type="EMBL" id="BARV01006128">
    <property type="protein sequence ID" value="GAI08418.1"/>
    <property type="molecule type" value="Genomic_DNA"/>
</dbReference>
<proteinExistence type="predicted"/>
<gene>
    <name evidence="3" type="ORF">S06H3_12528</name>
</gene>